<dbReference type="Proteomes" id="UP001174909">
    <property type="component" value="Unassembled WGS sequence"/>
</dbReference>
<gene>
    <name evidence="2" type="ORF">GBAR_LOCUS13227</name>
</gene>
<feature type="region of interest" description="Disordered" evidence="1">
    <location>
        <begin position="65"/>
        <end position="85"/>
    </location>
</feature>
<reference evidence="2" key="1">
    <citation type="submission" date="2023-03" db="EMBL/GenBank/DDBJ databases">
        <authorList>
            <person name="Steffen K."/>
            <person name="Cardenas P."/>
        </authorList>
    </citation>
    <scope>NUCLEOTIDE SEQUENCE</scope>
</reference>
<keyword evidence="3" id="KW-1185">Reference proteome</keyword>
<protein>
    <submittedName>
        <fullName evidence="2">Uncharacterized protein</fullName>
    </submittedName>
</protein>
<comment type="caution">
    <text evidence="2">The sequence shown here is derived from an EMBL/GenBank/DDBJ whole genome shotgun (WGS) entry which is preliminary data.</text>
</comment>
<organism evidence="2 3">
    <name type="scientific">Geodia barretti</name>
    <name type="common">Barrett's horny sponge</name>
    <dbReference type="NCBI Taxonomy" id="519541"/>
    <lineage>
        <taxon>Eukaryota</taxon>
        <taxon>Metazoa</taxon>
        <taxon>Porifera</taxon>
        <taxon>Demospongiae</taxon>
        <taxon>Heteroscleromorpha</taxon>
        <taxon>Tetractinellida</taxon>
        <taxon>Astrophorina</taxon>
        <taxon>Geodiidae</taxon>
        <taxon>Geodia</taxon>
    </lineage>
</organism>
<sequence length="143" mass="17038">MEKGGFGARMKKLWTESEGPEGDCFSGDFLQDPELWRDRLPQPFRMIDRLLEELLARTWEEIEFRRSERQSQPARISSPDPVQLDQYLPQTVRPGEDVIITGSLMDNLQLKLKEFNTKLYRDNEVFQTERKSRWENYLRQLEA</sequence>
<dbReference type="AlphaFoldDB" id="A0AA35S4K7"/>
<evidence type="ECO:0000256" key="1">
    <source>
        <dbReference type="SAM" id="MobiDB-lite"/>
    </source>
</evidence>
<evidence type="ECO:0000313" key="2">
    <source>
        <dbReference type="EMBL" id="CAI8022548.1"/>
    </source>
</evidence>
<proteinExistence type="predicted"/>
<evidence type="ECO:0000313" key="3">
    <source>
        <dbReference type="Proteomes" id="UP001174909"/>
    </source>
</evidence>
<dbReference type="EMBL" id="CASHTH010001963">
    <property type="protein sequence ID" value="CAI8022548.1"/>
    <property type="molecule type" value="Genomic_DNA"/>
</dbReference>
<accession>A0AA35S4K7</accession>
<name>A0AA35S4K7_GEOBA</name>